<reference evidence="1 2" key="1">
    <citation type="journal article" date="2007" name="Virology">
        <title>Sequence and annotation of the 369-kb NY-2A and the 345-kb AR158 viruses that infect Chlorella NC64A.</title>
        <authorList>
            <person name="Fitzgerald L.A."/>
            <person name="Graves M.V."/>
            <person name="Li X."/>
            <person name="Feldblyum T."/>
            <person name="Nierman W.C."/>
            <person name="Van Etten J.L."/>
        </authorList>
    </citation>
    <scope>NUCLEOTIDE SEQUENCE [LARGE SCALE GENOMIC DNA]</scope>
    <source>
        <strain evidence="1 2">NY-2A</strain>
    </source>
</reference>
<keyword evidence="2" id="KW-1185">Reference proteome</keyword>
<dbReference type="Proteomes" id="UP000202419">
    <property type="component" value="Segment"/>
</dbReference>
<dbReference type="RefSeq" id="YP_001497572.1">
    <property type="nucleotide sequence ID" value="NC_009898.1"/>
</dbReference>
<accession>A7IWQ1</accession>
<dbReference type="GeneID" id="5658854"/>
<evidence type="ECO:0000313" key="1">
    <source>
        <dbReference type="EMBL" id="ABT14775.1"/>
    </source>
</evidence>
<protein>
    <submittedName>
        <fullName evidence="1">Uncharacterized protein b376L</fullName>
    </submittedName>
</protein>
<evidence type="ECO:0000313" key="2">
    <source>
        <dbReference type="Proteomes" id="UP000202419"/>
    </source>
</evidence>
<dbReference type="EMBL" id="DQ491002">
    <property type="protein sequence ID" value="ABT14775.1"/>
    <property type="molecule type" value="Genomic_DNA"/>
</dbReference>
<organismHost>
    <name type="scientific">Chlorella</name>
    <dbReference type="NCBI Taxonomy" id="3071"/>
</organismHost>
<sequence>MLVRYIRYQQMRHRTIARSDIIIRRGLDRRIRRKNSRMDPKMENTTSILSILPLDSVDEHIQNELHDNRFFFRLTAMRYRKHMDRNTIR</sequence>
<proteinExistence type="predicted"/>
<dbReference type="KEGG" id="vg:5658854"/>
<gene>
    <name evidence="1" type="primary">b376L</name>
    <name evidence="1" type="ORF">NY2A_b376L</name>
</gene>
<organism evidence="1 2">
    <name type="scientific">Paramecium bursaria Chlorella virus NY2A</name>
    <name type="common">PBCV-NY2A</name>
    <dbReference type="NCBI Taxonomy" id="46021"/>
    <lineage>
        <taxon>Viruses</taxon>
        <taxon>Varidnaviria</taxon>
        <taxon>Bamfordvirae</taxon>
        <taxon>Nucleocytoviricota</taxon>
        <taxon>Megaviricetes</taxon>
        <taxon>Algavirales</taxon>
        <taxon>Phycodnaviridae</taxon>
        <taxon>Chlorovirus</taxon>
        <taxon>Chlorovirus americanus</taxon>
    </lineage>
</organism>
<name>A7IWQ1_PBCVN</name>